<keyword evidence="5" id="KW-1185">Reference proteome</keyword>
<dbReference type="InParanoid" id="A0A2G5CNW3"/>
<dbReference type="EMBL" id="KZ305060">
    <property type="protein sequence ID" value="PIA32939.1"/>
    <property type="molecule type" value="Genomic_DNA"/>
</dbReference>
<dbReference type="OrthoDB" id="1987699at2759"/>
<dbReference type="Gene3D" id="2.40.50.140">
    <property type="entry name" value="Nucleic acid-binding proteins"/>
    <property type="match status" value="3"/>
</dbReference>
<name>A0A2G5CNW3_AQUCA</name>
<dbReference type="CDD" id="cd04480">
    <property type="entry name" value="RPA1_DBD_A_like"/>
    <property type="match status" value="1"/>
</dbReference>
<protein>
    <recommendedName>
        <fullName evidence="6">Replication factor A C-terminal domain-containing protein</fullName>
    </recommendedName>
</protein>
<evidence type="ECO:0008006" key="6">
    <source>
        <dbReference type="Google" id="ProtNLM"/>
    </source>
</evidence>
<feature type="domain" description="Replication factor A C-terminal" evidence="3">
    <location>
        <begin position="285"/>
        <end position="396"/>
    </location>
</feature>
<dbReference type="Proteomes" id="UP000230069">
    <property type="component" value="Unassembled WGS sequence"/>
</dbReference>
<gene>
    <name evidence="4" type="ORF">AQUCO_04300121v1</name>
</gene>
<evidence type="ECO:0000259" key="2">
    <source>
        <dbReference type="Pfam" id="PF02721"/>
    </source>
</evidence>
<feature type="region of interest" description="Disordered" evidence="1">
    <location>
        <begin position="404"/>
        <end position="450"/>
    </location>
</feature>
<reference evidence="4 5" key="1">
    <citation type="submission" date="2017-09" db="EMBL/GenBank/DDBJ databases">
        <title>WGS assembly of Aquilegia coerulea Goldsmith.</title>
        <authorList>
            <person name="Hodges S."/>
            <person name="Kramer E."/>
            <person name="Nordborg M."/>
            <person name="Tomkins J."/>
            <person name="Borevitz J."/>
            <person name="Derieg N."/>
            <person name="Yan J."/>
            <person name="Mihaltcheva S."/>
            <person name="Hayes R.D."/>
            <person name="Rokhsar D."/>
        </authorList>
    </citation>
    <scope>NUCLEOTIDE SEQUENCE [LARGE SCALE GENOMIC DNA]</scope>
    <source>
        <strain evidence="5">cv. Goldsmith</strain>
    </source>
</reference>
<evidence type="ECO:0000313" key="5">
    <source>
        <dbReference type="Proteomes" id="UP000230069"/>
    </source>
</evidence>
<organism evidence="4 5">
    <name type="scientific">Aquilegia coerulea</name>
    <name type="common">Rocky mountain columbine</name>
    <dbReference type="NCBI Taxonomy" id="218851"/>
    <lineage>
        <taxon>Eukaryota</taxon>
        <taxon>Viridiplantae</taxon>
        <taxon>Streptophyta</taxon>
        <taxon>Embryophyta</taxon>
        <taxon>Tracheophyta</taxon>
        <taxon>Spermatophyta</taxon>
        <taxon>Magnoliopsida</taxon>
        <taxon>Ranunculales</taxon>
        <taxon>Ranunculaceae</taxon>
        <taxon>Thalictroideae</taxon>
        <taxon>Aquilegia</taxon>
    </lineage>
</organism>
<evidence type="ECO:0000259" key="3">
    <source>
        <dbReference type="Pfam" id="PF08646"/>
    </source>
</evidence>
<feature type="domain" description="Replication protein A 70 kDa DNA-binding subunit B/D first OB fold" evidence="2">
    <location>
        <begin position="8"/>
        <end position="109"/>
    </location>
</feature>
<dbReference type="Pfam" id="PF02721">
    <property type="entry name" value="DUF223"/>
    <property type="match status" value="1"/>
</dbReference>
<proteinExistence type="predicted"/>
<dbReference type="AlphaFoldDB" id="A0A2G5CNW3"/>
<dbReference type="SUPFAM" id="SSF50249">
    <property type="entry name" value="Nucleic acid-binding proteins"/>
    <property type="match status" value="3"/>
</dbReference>
<dbReference type="PANTHER" id="PTHR47165:SF4">
    <property type="entry name" value="OS03G0429900 PROTEIN"/>
    <property type="match status" value="1"/>
</dbReference>
<sequence>MANNKLSLIADLKNSFAPWRIKVRVFKFWEGIDPKTGGPSGLDYIFMDEQGSRIHGKVLKFNRERFVHKLEEGKIYILSKISVCHAEQMYRPTRREYMVFLNASTVVQEINEINGFPKYSFDFVKLNTLAEHKDNVFLNDIIGIFLDSSDVKIVKDNKIIREIFIQDDTTANVRVVLWGDLANNFVKPTNLSDKPIFILSSTSADFYRVTQRYSVSSRESSNYYFDLDIPEVRFLKNSQIEVGESSGGIDWTTNNRKTITAMLDDYKPNSPEVFYTCTARYSNFEGKYTYPACAKCTRKVVRTGGTLKCPRCTTPQSITQAIVSKISIHDISGTCIVSLFGNKAAEMLSIDLEELLEYEQLGVNLGDIFEQARGTDYIFEVKMSTYQDNMSLAINRTKVIHSIPDDDGPLDNEANNDDPPSFGMVSIKQEKDDDELQSNPQAYDDDDGNKHKVVTKTVIHDIQDDDENKTDIAPSFRMVTIK</sequence>
<dbReference type="InterPro" id="IPR003871">
    <property type="entry name" value="RFA1B/D_OB_1st"/>
</dbReference>
<evidence type="ECO:0000313" key="4">
    <source>
        <dbReference type="EMBL" id="PIA32939.1"/>
    </source>
</evidence>
<dbReference type="InterPro" id="IPR013955">
    <property type="entry name" value="Rep_factor-A_C"/>
</dbReference>
<evidence type="ECO:0000256" key="1">
    <source>
        <dbReference type="SAM" id="MobiDB-lite"/>
    </source>
</evidence>
<feature type="compositionally biased region" description="Acidic residues" evidence="1">
    <location>
        <begin position="405"/>
        <end position="416"/>
    </location>
</feature>
<accession>A0A2G5CNW3</accession>
<dbReference type="PANTHER" id="PTHR47165">
    <property type="entry name" value="OS03G0429900 PROTEIN"/>
    <property type="match status" value="1"/>
</dbReference>
<dbReference type="InterPro" id="IPR012340">
    <property type="entry name" value="NA-bd_OB-fold"/>
</dbReference>
<dbReference type="Pfam" id="PF08646">
    <property type="entry name" value="Rep_fac-A_C"/>
    <property type="match status" value="1"/>
</dbReference>
<dbReference type="STRING" id="218851.A0A2G5CNW3"/>